<sequence length="144" mass="15703">MTIAKDPRPVRAPRTPAATSHSLTWPLPRGADAPARARRLTRKLLRDWGLDDEHTWRAEAVVSEMVANAVTRSRPDLNLTWQLVRKAGRPSIRVEISAGASAAVPSCSEHGPGHPVVTALAPRWGTAAQDDRHGCTRWAEIDPA</sequence>
<dbReference type="Gene3D" id="3.30.565.10">
    <property type="entry name" value="Histidine kinase-like ATPase, C-terminal domain"/>
    <property type="match status" value="1"/>
</dbReference>
<dbReference type="PANTHER" id="PTHR35526:SF3">
    <property type="entry name" value="ANTI-SIGMA-F FACTOR RSBW"/>
    <property type="match status" value="1"/>
</dbReference>
<dbReference type="InterPro" id="IPR036890">
    <property type="entry name" value="HATPase_C_sf"/>
</dbReference>
<organism evidence="2 3">
    <name type="scientific">Streptomyces thermolineatus</name>
    <dbReference type="NCBI Taxonomy" id="44033"/>
    <lineage>
        <taxon>Bacteria</taxon>
        <taxon>Bacillati</taxon>
        <taxon>Actinomycetota</taxon>
        <taxon>Actinomycetes</taxon>
        <taxon>Kitasatosporales</taxon>
        <taxon>Streptomycetaceae</taxon>
        <taxon>Streptomyces</taxon>
    </lineage>
</organism>
<protein>
    <recommendedName>
        <fullName evidence="4">Regulatory protein</fullName>
    </recommendedName>
</protein>
<evidence type="ECO:0000256" key="1">
    <source>
        <dbReference type="SAM" id="MobiDB-lite"/>
    </source>
</evidence>
<gene>
    <name evidence="2" type="ORF">GCM10010406_52980</name>
</gene>
<dbReference type="Proteomes" id="UP001501358">
    <property type="component" value="Unassembled WGS sequence"/>
</dbReference>
<evidence type="ECO:0000313" key="3">
    <source>
        <dbReference type="Proteomes" id="UP001501358"/>
    </source>
</evidence>
<accession>A0ABP6A3G4</accession>
<keyword evidence="3" id="KW-1185">Reference proteome</keyword>
<dbReference type="PANTHER" id="PTHR35526">
    <property type="entry name" value="ANTI-SIGMA-F FACTOR RSBW-RELATED"/>
    <property type="match status" value="1"/>
</dbReference>
<dbReference type="EMBL" id="BAAATA010000050">
    <property type="protein sequence ID" value="GAA2509981.1"/>
    <property type="molecule type" value="Genomic_DNA"/>
</dbReference>
<dbReference type="RefSeq" id="WP_344386001.1">
    <property type="nucleotide sequence ID" value="NZ_BAAATA010000050.1"/>
</dbReference>
<proteinExistence type="predicted"/>
<evidence type="ECO:0000313" key="2">
    <source>
        <dbReference type="EMBL" id="GAA2509981.1"/>
    </source>
</evidence>
<reference evidence="3" key="1">
    <citation type="journal article" date="2019" name="Int. J. Syst. Evol. Microbiol.">
        <title>The Global Catalogue of Microorganisms (GCM) 10K type strain sequencing project: providing services to taxonomists for standard genome sequencing and annotation.</title>
        <authorList>
            <consortium name="The Broad Institute Genomics Platform"/>
            <consortium name="The Broad Institute Genome Sequencing Center for Infectious Disease"/>
            <person name="Wu L."/>
            <person name="Ma J."/>
        </authorList>
    </citation>
    <scope>NUCLEOTIDE SEQUENCE [LARGE SCALE GENOMIC DNA]</scope>
    <source>
        <strain evidence="3">JCM 6307</strain>
    </source>
</reference>
<dbReference type="InterPro" id="IPR050267">
    <property type="entry name" value="Anti-sigma-factor_SerPK"/>
</dbReference>
<feature type="region of interest" description="Disordered" evidence="1">
    <location>
        <begin position="1"/>
        <end position="30"/>
    </location>
</feature>
<name>A0ABP6A3G4_9ACTN</name>
<evidence type="ECO:0008006" key="4">
    <source>
        <dbReference type="Google" id="ProtNLM"/>
    </source>
</evidence>
<comment type="caution">
    <text evidence="2">The sequence shown here is derived from an EMBL/GenBank/DDBJ whole genome shotgun (WGS) entry which is preliminary data.</text>
</comment>